<evidence type="ECO:0000313" key="10">
    <source>
        <dbReference type="Proteomes" id="UP000523139"/>
    </source>
</evidence>
<keyword evidence="3" id="KW-0201">Cytochrome c-type biogenesis</keyword>
<gene>
    <name evidence="9" type="ORF">HGQ17_08340</name>
</gene>
<name>A0A7X8TK13_9MICC</name>
<evidence type="ECO:0000256" key="1">
    <source>
        <dbReference type="ARBA" id="ARBA00004141"/>
    </source>
</evidence>
<dbReference type="InterPro" id="IPR007816">
    <property type="entry name" value="ResB-like_domain"/>
</dbReference>
<sequence length="582" mass="64504">MSKNNDHDAPQVQPSAHRDNAREDAINTAQGTEQSTEQKGTSKKDVTAPTLGLTGMLRWAWTQLTSMRTALMLLLLLAIAAVPGSIFPQRVQDSFAVQTWIEDNPTAGPILDFFQFFDVYSSVWFSAIYLLLFISLIGCIIPRTRKHYQQMTSPPPRTPRRLARLPEYGALELDEDSPEREKVLEQAEGVLRRRRYRTERRPGENGTGSVGAEKGYLKEVGNILFHVSLVGVLVAVAVGSFFSYRGQKVLVEDEGFVNALADYDNFFPGTWFSEDLLDPFSIRLDSFDRAFDRQFFDGEPNPNYGQALDFTAEVTVRESPDAEPEQTELKVNDPLSLGGASIYLVGNGYAPVVTVRDGEGEVALSGPVITRPDDGSYTSMMVIKAPDAVPEQLGFVGLFLPSAHDTGDGMAISADPELLNPELHLNSYYGDLGLDDGLPQNVYVLDTEDLTELNSRESEDGGIVLAPGETLELPNGLGTIEFEGVRDYVALDITYNPATGWILAFSITATVGLTASLFMRRRRAWVKVEESESGRTLVTYGLLARGEDFRLRDENIALRTQFEKIWPVRPPEDENNVEKDTP</sequence>
<dbReference type="Pfam" id="PF05140">
    <property type="entry name" value="ResB"/>
    <property type="match status" value="1"/>
</dbReference>
<dbReference type="GO" id="GO:0016020">
    <property type="term" value="C:membrane"/>
    <property type="evidence" value="ECO:0007669"/>
    <property type="project" value="UniProtKB-SubCell"/>
</dbReference>
<keyword evidence="10" id="KW-1185">Reference proteome</keyword>
<dbReference type="RefSeq" id="WP_168887484.1">
    <property type="nucleotide sequence ID" value="NZ_JABAHY010000006.1"/>
</dbReference>
<evidence type="ECO:0000256" key="6">
    <source>
        <dbReference type="SAM" id="MobiDB-lite"/>
    </source>
</evidence>
<evidence type="ECO:0000256" key="7">
    <source>
        <dbReference type="SAM" id="Phobius"/>
    </source>
</evidence>
<evidence type="ECO:0000313" key="9">
    <source>
        <dbReference type="EMBL" id="NLS10006.1"/>
    </source>
</evidence>
<dbReference type="PANTHER" id="PTHR31566:SF0">
    <property type="entry name" value="CYTOCHROME C BIOGENESIS PROTEIN CCS1, CHLOROPLASTIC"/>
    <property type="match status" value="1"/>
</dbReference>
<organism evidence="9 10">
    <name type="scientific">Nesterenkonia sedimenti</name>
    <dbReference type="NCBI Taxonomy" id="1463632"/>
    <lineage>
        <taxon>Bacteria</taxon>
        <taxon>Bacillati</taxon>
        <taxon>Actinomycetota</taxon>
        <taxon>Actinomycetes</taxon>
        <taxon>Micrococcales</taxon>
        <taxon>Micrococcaceae</taxon>
        <taxon>Nesterenkonia</taxon>
    </lineage>
</organism>
<dbReference type="Proteomes" id="UP000523139">
    <property type="component" value="Unassembled WGS sequence"/>
</dbReference>
<feature type="compositionally biased region" description="Polar residues" evidence="6">
    <location>
        <begin position="27"/>
        <end position="39"/>
    </location>
</feature>
<feature type="domain" description="ResB-like" evidence="8">
    <location>
        <begin position="67"/>
        <end position="554"/>
    </location>
</feature>
<evidence type="ECO:0000256" key="5">
    <source>
        <dbReference type="ARBA" id="ARBA00023136"/>
    </source>
</evidence>
<feature type="transmembrane region" description="Helical" evidence="7">
    <location>
        <begin position="70"/>
        <end position="87"/>
    </location>
</feature>
<dbReference type="GO" id="GO:0017004">
    <property type="term" value="P:cytochrome complex assembly"/>
    <property type="evidence" value="ECO:0007669"/>
    <property type="project" value="UniProtKB-KW"/>
</dbReference>
<keyword evidence="5 7" id="KW-0472">Membrane</keyword>
<evidence type="ECO:0000256" key="3">
    <source>
        <dbReference type="ARBA" id="ARBA00022748"/>
    </source>
</evidence>
<keyword evidence="4 7" id="KW-1133">Transmembrane helix</keyword>
<feature type="transmembrane region" description="Helical" evidence="7">
    <location>
        <begin position="498"/>
        <end position="518"/>
    </location>
</feature>
<feature type="transmembrane region" description="Helical" evidence="7">
    <location>
        <begin position="123"/>
        <end position="141"/>
    </location>
</feature>
<dbReference type="AlphaFoldDB" id="A0A7X8TK13"/>
<evidence type="ECO:0000259" key="8">
    <source>
        <dbReference type="Pfam" id="PF05140"/>
    </source>
</evidence>
<accession>A0A7X8TK13</accession>
<dbReference type="InterPro" id="IPR023494">
    <property type="entry name" value="Cyt_c_bgen_Ccs1/CcsB/ResB"/>
</dbReference>
<proteinExistence type="predicted"/>
<dbReference type="EMBL" id="JABAHY010000006">
    <property type="protein sequence ID" value="NLS10006.1"/>
    <property type="molecule type" value="Genomic_DNA"/>
</dbReference>
<feature type="region of interest" description="Disordered" evidence="6">
    <location>
        <begin position="1"/>
        <end position="47"/>
    </location>
</feature>
<reference evidence="9 10" key="1">
    <citation type="submission" date="2020-04" db="EMBL/GenBank/DDBJ databases">
        <title>Nesterenkonia sp. nov., isolated from marine sediment.</title>
        <authorList>
            <person name="Zhang G."/>
        </authorList>
    </citation>
    <scope>NUCLEOTIDE SEQUENCE [LARGE SCALE GENOMIC DNA]</scope>
    <source>
        <strain evidence="9 10">MY13</strain>
    </source>
</reference>
<protein>
    <submittedName>
        <fullName evidence="9">Cytochrome c biogenesis protein ResB</fullName>
    </submittedName>
</protein>
<comment type="caution">
    <text evidence="9">The sequence shown here is derived from an EMBL/GenBank/DDBJ whole genome shotgun (WGS) entry which is preliminary data.</text>
</comment>
<feature type="transmembrane region" description="Helical" evidence="7">
    <location>
        <begin position="223"/>
        <end position="244"/>
    </location>
</feature>
<evidence type="ECO:0000256" key="2">
    <source>
        <dbReference type="ARBA" id="ARBA00022692"/>
    </source>
</evidence>
<dbReference type="PANTHER" id="PTHR31566">
    <property type="entry name" value="CYTOCHROME C BIOGENESIS PROTEIN CCS1, CHLOROPLASTIC"/>
    <property type="match status" value="1"/>
</dbReference>
<feature type="compositionally biased region" description="Basic and acidic residues" evidence="6">
    <location>
        <begin position="16"/>
        <end position="25"/>
    </location>
</feature>
<evidence type="ECO:0000256" key="4">
    <source>
        <dbReference type="ARBA" id="ARBA00022989"/>
    </source>
</evidence>
<keyword evidence="2 7" id="KW-0812">Transmembrane</keyword>
<comment type="subcellular location">
    <subcellularLocation>
        <location evidence="1">Membrane</location>
        <topology evidence="1">Multi-pass membrane protein</topology>
    </subcellularLocation>
</comment>